<dbReference type="Proteomes" id="UP000747542">
    <property type="component" value="Unassembled WGS sequence"/>
</dbReference>
<evidence type="ECO:0000256" key="1">
    <source>
        <dbReference type="SAM" id="MobiDB-lite"/>
    </source>
</evidence>
<dbReference type="InterPro" id="IPR004875">
    <property type="entry name" value="DDE_SF_endonuclease_dom"/>
</dbReference>
<protein>
    <submittedName>
        <fullName evidence="4">Pogo transposable element-like 58</fullName>
    </submittedName>
</protein>
<proteinExistence type="predicted"/>
<dbReference type="InterPro" id="IPR018586">
    <property type="entry name" value="Brinker_DNA-bd"/>
</dbReference>
<evidence type="ECO:0000259" key="2">
    <source>
        <dbReference type="Pfam" id="PF03184"/>
    </source>
</evidence>
<dbReference type="Pfam" id="PF09607">
    <property type="entry name" value="BrkDBD"/>
    <property type="match status" value="1"/>
</dbReference>
<evidence type="ECO:0000259" key="3">
    <source>
        <dbReference type="Pfam" id="PF09607"/>
    </source>
</evidence>
<feature type="compositionally biased region" description="Acidic residues" evidence="1">
    <location>
        <begin position="174"/>
        <end position="194"/>
    </location>
</feature>
<feature type="domain" description="Brinker DNA-binding" evidence="3">
    <location>
        <begin position="3"/>
        <end position="44"/>
    </location>
</feature>
<name>A0A8J5N8A4_HOMAM</name>
<dbReference type="EMBL" id="JAHLQT010007025">
    <property type="protein sequence ID" value="KAG7174759.1"/>
    <property type="molecule type" value="Genomic_DNA"/>
</dbReference>
<dbReference type="Gene3D" id="1.10.10.60">
    <property type="entry name" value="Homeodomain-like"/>
    <property type="match status" value="1"/>
</dbReference>
<evidence type="ECO:0000313" key="4">
    <source>
        <dbReference type="EMBL" id="KAG7174759.1"/>
    </source>
</evidence>
<reference evidence="4" key="1">
    <citation type="journal article" date="2021" name="Sci. Adv.">
        <title>The American lobster genome reveals insights on longevity, neural, and immune adaptations.</title>
        <authorList>
            <person name="Polinski J.M."/>
            <person name="Zimin A.V."/>
            <person name="Clark K.F."/>
            <person name="Kohn A.B."/>
            <person name="Sadowski N."/>
            <person name="Timp W."/>
            <person name="Ptitsyn A."/>
            <person name="Khanna P."/>
            <person name="Romanova D.Y."/>
            <person name="Williams P."/>
            <person name="Greenwood S.J."/>
            <person name="Moroz L.L."/>
            <person name="Walt D.R."/>
            <person name="Bodnar A.G."/>
        </authorList>
    </citation>
    <scope>NUCLEOTIDE SEQUENCE</scope>
    <source>
        <strain evidence="4">GMGI-L3</strain>
    </source>
</reference>
<keyword evidence="5" id="KW-1185">Reference proteome</keyword>
<sequence>MKYDASFKLKVVRFAKASNNTAAAREFGIYEKQVREWKKAEEKLTDIPRTKCALRRGKQQWPELEKLFKWVNENRESGYVITGNVICTYAMKLAKSNLDTDGTKLKPMIIFKGKTIPKVKFPAGAYVHVQENGWEDEEGVRLWLEHIWSRRPGGLRKERSLLEWDMFQSHLTEPEDDVVREDDDEAAAESEDRDSPEGTTSSEEDFEGF</sequence>
<dbReference type="SUPFAM" id="SSF48295">
    <property type="entry name" value="TrpR-like"/>
    <property type="match status" value="1"/>
</dbReference>
<evidence type="ECO:0000313" key="5">
    <source>
        <dbReference type="Proteomes" id="UP000747542"/>
    </source>
</evidence>
<feature type="domain" description="DDE-1" evidence="2">
    <location>
        <begin position="100"/>
        <end position="174"/>
    </location>
</feature>
<dbReference type="InterPro" id="IPR010921">
    <property type="entry name" value="Trp_repressor/repl_initiator"/>
</dbReference>
<feature type="region of interest" description="Disordered" evidence="1">
    <location>
        <begin position="173"/>
        <end position="209"/>
    </location>
</feature>
<dbReference type="GO" id="GO:0043565">
    <property type="term" value="F:sequence-specific DNA binding"/>
    <property type="evidence" value="ECO:0007669"/>
    <property type="project" value="InterPro"/>
</dbReference>
<organism evidence="4 5">
    <name type="scientific">Homarus americanus</name>
    <name type="common">American lobster</name>
    <dbReference type="NCBI Taxonomy" id="6706"/>
    <lineage>
        <taxon>Eukaryota</taxon>
        <taxon>Metazoa</taxon>
        <taxon>Ecdysozoa</taxon>
        <taxon>Arthropoda</taxon>
        <taxon>Crustacea</taxon>
        <taxon>Multicrustacea</taxon>
        <taxon>Malacostraca</taxon>
        <taxon>Eumalacostraca</taxon>
        <taxon>Eucarida</taxon>
        <taxon>Decapoda</taxon>
        <taxon>Pleocyemata</taxon>
        <taxon>Astacidea</taxon>
        <taxon>Nephropoidea</taxon>
        <taxon>Nephropidae</taxon>
        <taxon>Homarus</taxon>
    </lineage>
</organism>
<dbReference type="AlphaFoldDB" id="A0A8J5N8A4"/>
<gene>
    <name evidence="4" type="primary">Pogo-L58</name>
    <name evidence="4" type="ORF">Hamer_G018072</name>
</gene>
<accession>A0A8J5N8A4</accession>
<comment type="caution">
    <text evidence="4">The sequence shown here is derived from an EMBL/GenBank/DDBJ whole genome shotgun (WGS) entry which is preliminary data.</text>
</comment>
<dbReference type="Pfam" id="PF03184">
    <property type="entry name" value="DDE_1"/>
    <property type="match status" value="1"/>
</dbReference>